<dbReference type="EMBL" id="GGFL01014356">
    <property type="protein sequence ID" value="MBW78534.1"/>
    <property type="molecule type" value="Transcribed_RNA"/>
</dbReference>
<accession>A0A2M4DLU3</accession>
<organism evidence="1">
    <name type="scientific">Anopheles darlingi</name>
    <name type="common">Mosquito</name>
    <dbReference type="NCBI Taxonomy" id="43151"/>
    <lineage>
        <taxon>Eukaryota</taxon>
        <taxon>Metazoa</taxon>
        <taxon>Ecdysozoa</taxon>
        <taxon>Arthropoda</taxon>
        <taxon>Hexapoda</taxon>
        <taxon>Insecta</taxon>
        <taxon>Pterygota</taxon>
        <taxon>Neoptera</taxon>
        <taxon>Endopterygota</taxon>
        <taxon>Diptera</taxon>
        <taxon>Nematocera</taxon>
        <taxon>Culicoidea</taxon>
        <taxon>Culicidae</taxon>
        <taxon>Anophelinae</taxon>
        <taxon>Anopheles</taxon>
    </lineage>
</organism>
<protein>
    <submittedName>
        <fullName evidence="1">Putative secreted protein</fullName>
    </submittedName>
</protein>
<name>A0A2M4DLU3_ANODA</name>
<dbReference type="AlphaFoldDB" id="A0A2M4DLU3"/>
<proteinExistence type="predicted"/>
<sequence length="153" mass="16130">MVPSPRSTVVASLTGLSTMWTQAIPSGVGASASSLPPLQPLPRSKPLRRDLLEEMVAVVAAECVSIDESSSSSSSSSSSRAIVACRLASSCCCCCWQSRSCCRTRSLSDGSISSIRQSGCCWPIGNDLFPAIIGAHSPGRSKQLLLRLLLMLR</sequence>
<evidence type="ECO:0000313" key="1">
    <source>
        <dbReference type="EMBL" id="MBW78534.1"/>
    </source>
</evidence>
<reference evidence="1" key="1">
    <citation type="submission" date="2018-01" db="EMBL/GenBank/DDBJ databases">
        <title>An insight into the sialome of Amazonian anophelines.</title>
        <authorList>
            <person name="Ribeiro J.M."/>
            <person name="Scarpassa V."/>
            <person name="Calvo E."/>
        </authorList>
    </citation>
    <scope>NUCLEOTIDE SEQUENCE</scope>
</reference>